<proteinExistence type="predicted"/>
<name>A0A916ZCC2_9HYPH</name>
<accession>A0A916ZCC2</accession>
<organism evidence="1 2">
    <name type="scientific">Aureimonas endophytica</name>
    <dbReference type="NCBI Taxonomy" id="2027858"/>
    <lineage>
        <taxon>Bacteria</taxon>
        <taxon>Pseudomonadati</taxon>
        <taxon>Pseudomonadota</taxon>
        <taxon>Alphaproteobacteria</taxon>
        <taxon>Hyphomicrobiales</taxon>
        <taxon>Aurantimonadaceae</taxon>
        <taxon>Aureimonas</taxon>
    </lineage>
</organism>
<dbReference type="AlphaFoldDB" id="A0A916ZCC2"/>
<sequence length="62" mass="6705">MRGFTGSFTLHVPCVLWTTDENGDRVYDREVVATWGPLPIPAPGSIAVGRGGLVSFEMGKVR</sequence>
<dbReference type="Proteomes" id="UP000644699">
    <property type="component" value="Unassembled WGS sequence"/>
</dbReference>
<protein>
    <submittedName>
        <fullName evidence="1">Uncharacterized protein</fullName>
    </submittedName>
</protein>
<keyword evidence="2" id="KW-1185">Reference proteome</keyword>
<reference evidence="1" key="1">
    <citation type="journal article" date="2014" name="Int. J. Syst. Evol. Microbiol.">
        <title>Complete genome sequence of Corynebacterium casei LMG S-19264T (=DSM 44701T), isolated from a smear-ripened cheese.</title>
        <authorList>
            <consortium name="US DOE Joint Genome Institute (JGI-PGF)"/>
            <person name="Walter F."/>
            <person name="Albersmeier A."/>
            <person name="Kalinowski J."/>
            <person name="Ruckert C."/>
        </authorList>
    </citation>
    <scope>NUCLEOTIDE SEQUENCE</scope>
    <source>
        <strain evidence="1">CGMCC 1.15367</strain>
    </source>
</reference>
<evidence type="ECO:0000313" key="1">
    <source>
        <dbReference type="EMBL" id="GGD87837.1"/>
    </source>
</evidence>
<dbReference type="EMBL" id="BMIQ01000001">
    <property type="protein sequence ID" value="GGD87837.1"/>
    <property type="molecule type" value="Genomic_DNA"/>
</dbReference>
<comment type="caution">
    <text evidence="1">The sequence shown here is derived from an EMBL/GenBank/DDBJ whole genome shotgun (WGS) entry which is preliminary data.</text>
</comment>
<reference evidence="1" key="2">
    <citation type="submission" date="2020-09" db="EMBL/GenBank/DDBJ databases">
        <authorList>
            <person name="Sun Q."/>
            <person name="Zhou Y."/>
        </authorList>
    </citation>
    <scope>NUCLEOTIDE SEQUENCE</scope>
    <source>
        <strain evidence="1">CGMCC 1.15367</strain>
    </source>
</reference>
<gene>
    <name evidence="1" type="ORF">GCM10011390_03230</name>
</gene>
<evidence type="ECO:0000313" key="2">
    <source>
        <dbReference type="Proteomes" id="UP000644699"/>
    </source>
</evidence>